<reference evidence="2" key="1">
    <citation type="journal article" date="2022" name="Plant J.">
        <title>Strategies of tolerance reflected in two North American maple genomes.</title>
        <authorList>
            <person name="McEvoy S.L."/>
            <person name="Sezen U.U."/>
            <person name="Trouern-Trend A."/>
            <person name="McMahon S.M."/>
            <person name="Schaberg P.G."/>
            <person name="Yang J."/>
            <person name="Wegrzyn J.L."/>
            <person name="Swenson N.G."/>
        </authorList>
    </citation>
    <scope>NUCLEOTIDE SEQUENCE</scope>
    <source>
        <strain evidence="2">NS2018</strain>
    </source>
</reference>
<proteinExistence type="predicted"/>
<feature type="domain" description="AMP-activated protein kinase glycogen-binding" evidence="1">
    <location>
        <begin position="510"/>
        <end position="587"/>
    </location>
</feature>
<dbReference type="Pfam" id="PF16561">
    <property type="entry name" value="AMPK1_CBM"/>
    <property type="match status" value="1"/>
</dbReference>
<name>A0AA39S7U6_ACESA</name>
<dbReference type="Gene3D" id="2.60.40.10">
    <property type="entry name" value="Immunoglobulins"/>
    <property type="match status" value="1"/>
</dbReference>
<dbReference type="CDD" id="cd02859">
    <property type="entry name" value="E_set_AMPKbeta_like_N"/>
    <property type="match status" value="1"/>
</dbReference>
<evidence type="ECO:0000259" key="1">
    <source>
        <dbReference type="Pfam" id="PF16561"/>
    </source>
</evidence>
<dbReference type="AlphaFoldDB" id="A0AA39S7U6"/>
<keyword evidence="3" id="KW-1185">Reference proteome</keyword>
<reference evidence="2" key="2">
    <citation type="submission" date="2023-06" db="EMBL/GenBank/DDBJ databases">
        <authorList>
            <person name="Swenson N.G."/>
            <person name="Wegrzyn J.L."/>
            <person name="Mcevoy S.L."/>
        </authorList>
    </citation>
    <scope>NUCLEOTIDE SEQUENCE</scope>
    <source>
        <strain evidence="2">NS2018</strain>
        <tissue evidence="2">Leaf</tissue>
    </source>
</reference>
<dbReference type="InterPro" id="IPR014756">
    <property type="entry name" value="Ig_E-set"/>
</dbReference>
<sequence length="637" mass="71154">MATLSHSLSYLSFISHTLYLSQNHHHHHHRLNWNPPRQHFTFTICACSGKKSSRSSGCRKVKKSNEELRDEIREFLCSVGLPECHVPSMKELSEHGRSDLANIVRRRGYKLIGELLNSSAKTDFDALIEDKNLAGQDKKVNHDVEEVSSLVEVPSIDNYFGSRNSDSNLISDGHSCIEIESSANSLEDKESYTLNSQNWDVDNIVVEDTSLSIDVSNMKNISSGSSTYEDLNPDDSILQPIESSSNSFLEETDSFALKGQHEMENNTAGNVSSSTEVLIMQNYSGSSNSDIAFNFGEHNYTPQTASTTAALEEKVAKFIQNGDLDMIEDNDNGISNETAAKESNVVIEGEDAIEVKSRTPGAEHLEHAYDNEVYGAIISSGSALTSKQIDPTANVNYPLRGDRSAAEGLIGADFDEDLDVETSKRENQLEVSRLKFMLHQKELELSRLKEHIEKEKVRGTVFEGMFYIELALSVLQTKAETEINKAQKLISVKDAELQAAEESLSGLEEVQLQFFGEGEIVEVAGSFNGWHHRIKMDPQPSSSIIEPIGSRKSRLWSTVLWLYPGTYEIKFIIDGQWRIDSQRESVTSGGMCKINIYFSEFLKIDSKSQSRHGAMVELSKSCKLLDSNFSLIEIVYR</sequence>
<organism evidence="2 3">
    <name type="scientific">Acer saccharum</name>
    <name type="common">Sugar maple</name>
    <dbReference type="NCBI Taxonomy" id="4024"/>
    <lineage>
        <taxon>Eukaryota</taxon>
        <taxon>Viridiplantae</taxon>
        <taxon>Streptophyta</taxon>
        <taxon>Embryophyta</taxon>
        <taxon>Tracheophyta</taxon>
        <taxon>Spermatophyta</taxon>
        <taxon>Magnoliopsida</taxon>
        <taxon>eudicotyledons</taxon>
        <taxon>Gunneridae</taxon>
        <taxon>Pentapetalae</taxon>
        <taxon>rosids</taxon>
        <taxon>malvids</taxon>
        <taxon>Sapindales</taxon>
        <taxon>Sapindaceae</taxon>
        <taxon>Hippocastanoideae</taxon>
        <taxon>Acereae</taxon>
        <taxon>Acer</taxon>
    </lineage>
</organism>
<dbReference type="GO" id="GO:0009507">
    <property type="term" value="C:chloroplast"/>
    <property type="evidence" value="ECO:0007669"/>
    <property type="project" value="UniProtKB-ARBA"/>
</dbReference>
<evidence type="ECO:0000313" key="2">
    <source>
        <dbReference type="EMBL" id="KAK0583934.1"/>
    </source>
</evidence>
<gene>
    <name evidence="2" type="ORF">LWI29_005295</name>
</gene>
<dbReference type="PANTHER" id="PTHR47434">
    <property type="entry name" value="PROTEIN PTST HOMOLOG 3, CHLOROPLASTIC"/>
    <property type="match status" value="1"/>
</dbReference>
<evidence type="ECO:0000313" key="3">
    <source>
        <dbReference type="Proteomes" id="UP001168877"/>
    </source>
</evidence>
<comment type="caution">
    <text evidence="2">The sequence shown here is derived from an EMBL/GenBank/DDBJ whole genome shotgun (WGS) entry which is preliminary data.</text>
</comment>
<dbReference type="Proteomes" id="UP001168877">
    <property type="component" value="Unassembled WGS sequence"/>
</dbReference>
<dbReference type="InterPro" id="IPR032640">
    <property type="entry name" value="AMPK1_CBM"/>
</dbReference>
<dbReference type="EMBL" id="JAUESC010000383">
    <property type="protein sequence ID" value="KAK0583934.1"/>
    <property type="molecule type" value="Genomic_DNA"/>
</dbReference>
<accession>A0AA39S7U6</accession>
<dbReference type="SUPFAM" id="SSF81296">
    <property type="entry name" value="E set domains"/>
    <property type="match status" value="1"/>
</dbReference>
<protein>
    <recommendedName>
        <fullName evidence="1">AMP-activated protein kinase glycogen-binding domain-containing protein</fullName>
    </recommendedName>
</protein>
<dbReference type="InterPro" id="IPR013783">
    <property type="entry name" value="Ig-like_fold"/>
</dbReference>
<dbReference type="PANTHER" id="PTHR47434:SF2">
    <property type="entry name" value="PROTEIN PTST HOMOLOG 3, CHLOROPLASTIC"/>
    <property type="match status" value="1"/>
</dbReference>